<dbReference type="AlphaFoldDB" id="A0A9P8YEU7"/>
<evidence type="ECO:0000256" key="1">
    <source>
        <dbReference type="SAM" id="MobiDB-lite"/>
    </source>
</evidence>
<gene>
    <name evidence="3" type="ORF">B0I36DRAFT_239555</name>
</gene>
<dbReference type="RefSeq" id="XP_046015796.1">
    <property type="nucleotide sequence ID" value="XM_046149699.1"/>
</dbReference>
<feature type="domain" description="Bul1 C-terminal" evidence="2">
    <location>
        <begin position="347"/>
        <end position="435"/>
    </location>
</feature>
<dbReference type="Proteomes" id="UP000756346">
    <property type="component" value="Unassembled WGS sequence"/>
</dbReference>
<dbReference type="GeneID" id="70179245"/>
<evidence type="ECO:0000313" key="4">
    <source>
        <dbReference type="Proteomes" id="UP000756346"/>
    </source>
</evidence>
<dbReference type="Pfam" id="PF04426">
    <property type="entry name" value="Bul1_C"/>
    <property type="match status" value="1"/>
</dbReference>
<dbReference type="InterPro" id="IPR014752">
    <property type="entry name" value="Arrestin-like_C"/>
</dbReference>
<feature type="region of interest" description="Disordered" evidence="1">
    <location>
        <begin position="330"/>
        <end position="375"/>
    </location>
</feature>
<feature type="compositionally biased region" description="Polar residues" evidence="1">
    <location>
        <begin position="350"/>
        <end position="363"/>
    </location>
</feature>
<feature type="compositionally biased region" description="Basic and acidic residues" evidence="1">
    <location>
        <begin position="338"/>
        <end position="347"/>
    </location>
</feature>
<protein>
    <submittedName>
        <fullName evidence="3">Arrestin</fullName>
    </submittedName>
</protein>
<comment type="caution">
    <text evidence="3">The sequence shown here is derived from an EMBL/GenBank/DDBJ whole genome shotgun (WGS) entry which is preliminary data.</text>
</comment>
<proteinExistence type="predicted"/>
<dbReference type="EMBL" id="JAGTJQ010000003">
    <property type="protein sequence ID" value="KAH7035703.1"/>
    <property type="molecule type" value="Genomic_DNA"/>
</dbReference>
<dbReference type="OrthoDB" id="2283785at2759"/>
<evidence type="ECO:0000259" key="2">
    <source>
        <dbReference type="Pfam" id="PF04426"/>
    </source>
</evidence>
<organism evidence="3 4">
    <name type="scientific">Microdochium trichocladiopsis</name>
    <dbReference type="NCBI Taxonomy" id="1682393"/>
    <lineage>
        <taxon>Eukaryota</taxon>
        <taxon>Fungi</taxon>
        <taxon>Dikarya</taxon>
        <taxon>Ascomycota</taxon>
        <taxon>Pezizomycotina</taxon>
        <taxon>Sordariomycetes</taxon>
        <taxon>Xylariomycetidae</taxon>
        <taxon>Xylariales</taxon>
        <taxon>Microdochiaceae</taxon>
        <taxon>Microdochium</taxon>
    </lineage>
</organism>
<keyword evidence="4" id="KW-1185">Reference proteome</keyword>
<dbReference type="InterPro" id="IPR022794">
    <property type="entry name" value="Bul1_C"/>
</dbReference>
<dbReference type="InterPro" id="IPR039634">
    <property type="entry name" value="Bul1-like"/>
</dbReference>
<accession>A0A9P8YEU7</accession>
<dbReference type="PANTHER" id="PTHR31904:SF1">
    <property type="entry name" value="BYPASS OF STOP CODON PROTEIN 5-RELATED"/>
    <property type="match status" value="1"/>
</dbReference>
<evidence type="ECO:0000313" key="3">
    <source>
        <dbReference type="EMBL" id="KAH7035703.1"/>
    </source>
</evidence>
<dbReference type="Gene3D" id="2.60.40.640">
    <property type="match status" value="1"/>
</dbReference>
<dbReference type="PANTHER" id="PTHR31904">
    <property type="entry name" value="BYPASS OF STOP CODON PROTEIN 5-RELATED"/>
    <property type="match status" value="1"/>
</dbReference>
<sequence length="500" mass="53517">MSGRSLSDRSVATAAGSKLFSGYVRRLSLFSKPDMDIHIDNHFHQKVYSTASPIAGHVSITCAADTPFDRVNILLLGIARSRIDGVNIPQITEHTFLKLEMPIPAASYPVPRVLEAGATYKIPFHFIIPQALTTSACNHRVVNGAVHEHHTRLPPSMGAWDRDDLAPAMAQVDYTVRARLLRDDAAHTAKVFEISHPINVLPQADEDAPLSVSPKDAIYAMSKTKTLRKSILSAKTGVVTVSATQPPPAMASVDGRSVNETSVSVDLQFEPANAETLPPKVAITASKITAQTFWSASGVASLPNLGDGLRYQSDGRGSFPATVNLASAAAQEHGWTQHNREQARRDSGYGSETASDSEGANTKRSSKKAAAKKASPVYHSTRVQVPVTLPAHKKMFIPTFHSCIVSRVYVLNLSVTLTSGNGSTVHTTLSVPLQIGVVAPTHSRATVDATGLPTFEAAINDAEVDDFLRPRVLSVPTVEFVHDALPGYADISGARPVAAH</sequence>
<reference evidence="3" key="1">
    <citation type="journal article" date="2021" name="Nat. Commun.">
        <title>Genetic determinants of endophytism in the Arabidopsis root mycobiome.</title>
        <authorList>
            <person name="Mesny F."/>
            <person name="Miyauchi S."/>
            <person name="Thiergart T."/>
            <person name="Pickel B."/>
            <person name="Atanasova L."/>
            <person name="Karlsson M."/>
            <person name="Huettel B."/>
            <person name="Barry K.W."/>
            <person name="Haridas S."/>
            <person name="Chen C."/>
            <person name="Bauer D."/>
            <person name="Andreopoulos W."/>
            <person name="Pangilinan J."/>
            <person name="LaButti K."/>
            <person name="Riley R."/>
            <person name="Lipzen A."/>
            <person name="Clum A."/>
            <person name="Drula E."/>
            <person name="Henrissat B."/>
            <person name="Kohler A."/>
            <person name="Grigoriev I.V."/>
            <person name="Martin F.M."/>
            <person name="Hacquard S."/>
        </authorList>
    </citation>
    <scope>NUCLEOTIDE SEQUENCE</scope>
    <source>
        <strain evidence="3">MPI-CAGE-CH-0230</strain>
    </source>
</reference>
<name>A0A9P8YEU7_9PEZI</name>